<accession>A0A1I0CPE5</accession>
<proteinExistence type="predicted"/>
<dbReference type="CDD" id="cd00257">
    <property type="entry name" value="beta-trefoil_FSCN-like"/>
    <property type="match status" value="1"/>
</dbReference>
<dbReference type="Gene3D" id="3.40.50.1110">
    <property type="entry name" value="SGNH hydrolase"/>
    <property type="match status" value="1"/>
</dbReference>
<keyword evidence="2" id="KW-1185">Reference proteome</keyword>
<dbReference type="GO" id="GO:0016788">
    <property type="term" value="F:hydrolase activity, acting on ester bonds"/>
    <property type="evidence" value="ECO:0007669"/>
    <property type="project" value="UniProtKB-ARBA"/>
</dbReference>
<evidence type="ECO:0000313" key="2">
    <source>
        <dbReference type="Proteomes" id="UP000199181"/>
    </source>
</evidence>
<dbReference type="EMBL" id="FOIJ01000002">
    <property type="protein sequence ID" value="SET21093.1"/>
    <property type="molecule type" value="Genomic_DNA"/>
</dbReference>
<organism evidence="1 2">
    <name type="scientific">Stigmatella erecta</name>
    <dbReference type="NCBI Taxonomy" id="83460"/>
    <lineage>
        <taxon>Bacteria</taxon>
        <taxon>Pseudomonadati</taxon>
        <taxon>Myxococcota</taxon>
        <taxon>Myxococcia</taxon>
        <taxon>Myxococcales</taxon>
        <taxon>Cystobacterineae</taxon>
        <taxon>Archangiaceae</taxon>
        <taxon>Stigmatella</taxon>
    </lineage>
</organism>
<reference evidence="2" key="1">
    <citation type="submission" date="2016-10" db="EMBL/GenBank/DDBJ databases">
        <authorList>
            <person name="Varghese N."/>
            <person name="Submissions S."/>
        </authorList>
    </citation>
    <scope>NUCLEOTIDE SEQUENCE [LARGE SCALE GENOMIC DNA]</scope>
    <source>
        <strain evidence="2">DSM 16858</strain>
    </source>
</reference>
<evidence type="ECO:0008006" key="3">
    <source>
        <dbReference type="Google" id="ProtNLM"/>
    </source>
</evidence>
<dbReference type="RefSeq" id="WP_245767167.1">
    <property type="nucleotide sequence ID" value="NZ_FOIJ01000002.1"/>
</dbReference>
<name>A0A1I0CPE5_9BACT</name>
<dbReference type="AlphaFoldDB" id="A0A1I0CPE5"/>
<dbReference type="InterPro" id="IPR036514">
    <property type="entry name" value="SGNH_hydro_sf"/>
</dbReference>
<sequence length="696" mass="70206">MYRIPSGTLSPAARSFPQRAPRWMALLILGASVGCGAPSGLEEDTATGTQSPSLAAVPLTVTLQTWSGHYLVADKGGGADLMATSTQTKEWETFTLTDVNGGSLVSGDVVTLQSISGQWGSALNGGGSTVRFTAAAAQAWEQFSIVKLSGTGPIVHGDTIALKTTVTGQFLSAANAGGGTVSASGAAAKEWETLKLGLTGSGGSAGPTSNILFVGNSFTHGNEEPVYSYNKTAITDANNGGQGGVPAVFKKLLTQAGLSHQVTIEAVSGETLSGHYATKQAIIGRAWDTVVLQEQSTRPLPSARGGSPADFFTGTDNLRRLVLTANPAAKLFLYETWASPASVTAQGYTGGTPGLQAMQTDLRNAYFKAFQEQGFTGVARAGDGFLRAIEQGLADPDPSNGISAGTFNLWSASDSRHASKYGSYLSAAVLFAKLTGTDPRGLSVGTGSAAAGLGISTTDASNLNRIAYEITAQPDPVGAPTLQPVLGAVFTGAVTAGVPAVLTGAASLSSLTTREGTFTGLAGATAQGITGTNLPNSRGTTPANANAAATGLAVNDGANNLGAGNFQFTTAFTARTRFFIVDSGLASGTLGDATTVTLIDASNKQVGTFSLSLLASDFTASAAGNTSNALASIHYLTGVASVTGTPAGTVQSKLGAVSFSLADLGVSNLDSIGTATGLRLVSDTLDPNAVGLYTVP</sequence>
<protein>
    <recommendedName>
        <fullName evidence="3">Cell division protein FtsK</fullName>
    </recommendedName>
</protein>
<evidence type="ECO:0000313" key="1">
    <source>
        <dbReference type="EMBL" id="SET21093.1"/>
    </source>
</evidence>
<dbReference type="SUPFAM" id="SSF50405">
    <property type="entry name" value="Actin-crosslinking proteins"/>
    <property type="match status" value="1"/>
</dbReference>
<dbReference type="Proteomes" id="UP000199181">
    <property type="component" value="Unassembled WGS sequence"/>
</dbReference>
<dbReference type="SUPFAM" id="SSF52266">
    <property type="entry name" value="SGNH hydrolase"/>
    <property type="match status" value="1"/>
</dbReference>
<gene>
    <name evidence="1" type="ORF">SAMN05443639_102188</name>
</gene>
<dbReference type="PROSITE" id="PS51257">
    <property type="entry name" value="PROKAR_LIPOPROTEIN"/>
    <property type="match status" value="1"/>
</dbReference>
<dbReference type="InterPro" id="IPR008999">
    <property type="entry name" value="Actin-crosslinking"/>
</dbReference>
<dbReference type="Gene3D" id="2.80.10.50">
    <property type="match status" value="1"/>
</dbReference>